<dbReference type="GO" id="GO:0005524">
    <property type="term" value="F:ATP binding"/>
    <property type="evidence" value="ECO:0007669"/>
    <property type="project" value="InterPro"/>
</dbReference>
<dbReference type="PANTHER" id="PTHR10803:SF26">
    <property type="entry name" value="ANION TRANSPORTER ATPASE-RELATED"/>
    <property type="match status" value="1"/>
</dbReference>
<accession>A0A918E2X8</accession>
<reference evidence="3" key="2">
    <citation type="submission" date="2020-09" db="EMBL/GenBank/DDBJ databases">
        <authorList>
            <person name="Sun Q."/>
            <person name="Zhou Y."/>
        </authorList>
    </citation>
    <scope>NUCLEOTIDE SEQUENCE</scope>
    <source>
        <strain evidence="3">CGMCC 4.7201</strain>
    </source>
</reference>
<feature type="compositionally biased region" description="Low complexity" evidence="1">
    <location>
        <begin position="356"/>
        <end position="374"/>
    </location>
</feature>
<evidence type="ECO:0000259" key="2">
    <source>
        <dbReference type="Pfam" id="PF02374"/>
    </source>
</evidence>
<gene>
    <name evidence="3" type="ORF">GCM10012280_69480</name>
</gene>
<dbReference type="CDD" id="cd02035">
    <property type="entry name" value="ArsA"/>
    <property type="match status" value="1"/>
</dbReference>
<evidence type="ECO:0000313" key="4">
    <source>
        <dbReference type="Proteomes" id="UP000641932"/>
    </source>
</evidence>
<name>A0A918E2X8_9ACTN</name>
<dbReference type="Gene3D" id="3.40.50.300">
    <property type="entry name" value="P-loop containing nucleotide triphosphate hydrolases"/>
    <property type="match status" value="1"/>
</dbReference>
<protein>
    <submittedName>
        <fullName evidence="3">Anion-transporting ATPase</fullName>
    </submittedName>
</protein>
<reference evidence="3" key="1">
    <citation type="journal article" date="2014" name="Int. J. Syst. Evol. Microbiol.">
        <title>Complete genome sequence of Corynebacterium casei LMG S-19264T (=DSM 44701T), isolated from a smear-ripened cheese.</title>
        <authorList>
            <consortium name="US DOE Joint Genome Institute (JGI-PGF)"/>
            <person name="Walter F."/>
            <person name="Albersmeier A."/>
            <person name="Kalinowski J."/>
            <person name="Ruckert C."/>
        </authorList>
    </citation>
    <scope>NUCLEOTIDE SEQUENCE</scope>
    <source>
        <strain evidence="3">CGMCC 4.7201</strain>
    </source>
</reference>
<evidence type="ECO:0000256" key="1">
    <source>
        <dbReference type="SAM" id="MobiDB-lite"/>
    </source>
</evidence>
<keyword evidence="4" id="KW-1185">Reference proteome</keyword>
<dbReference type="InterPro" id="IPR016300">
    <property type="entry name" value="ATPase_ArsA/GET3"/>
</dbReference>
<dbReference type="EMBL" id="BMMS01000059">
    <property type="protein sequence ID" value="GGP00525.1"/>
    <property type="molecule type" value="Genomic_DNA"/>
</dbReference>
<evidence type="ECO:0000313" key="3">
    <source>
        <dbReference type="EMBL" id="GGP00525.1"/>
    </source>
</evidence>
<dbReference type="AlphaFoldDB" id="A0A918E2X8"/>
<dbReference type="InterPro" id="IPR027417">
    <property type="entry name" value="P-loop_NTPase"/>
</dbReference>
<organism evidence="3 4">
    <name type="scientific">Wenjunlia tyrosinilytica</name>
    <dbReference type="NCBI Taxonomy" id="1544741"/>
    <lineage>
        <taxon>Bacteria</taxon>
        <taxon>Bacillati</taxon>
        <taxon>Actinomycetota</taxon>
        <taxon>Actinomycetes</taxon>
        <taxon>Kitasatosporales</taxon>
        <taxon>Streptomycetaceae</taxon>
        <taxon>Wenjunlia</taxon>
    </lineage>
</organism>
<feature type="domain" description="ArsA/GET3 Anion-transporting ATPase-like" evidence="2">
    <location>
        <begin position="21"/>
        <end position="292"/>
    </location>
</feature>
<proteinExistence type="predicted"/>
<comment type="caution">
    <text evidence="3">The sequence shown here is derived from an EMBL/GenBank/DDBJ whole genome shotgun (WGS) entry which is preliminary data.</text>
</comment>
<dbReference type="PANTHER" id="PTHR10803">
    <property type="entry name" value="ARSENICAL PUMP-DRIVING ATPASE ARSENITE-TRANSLOCATING ATPASE"/>
    <property type="match status" value="1"/>
</dbReference>
<dbReference type="GO" id="GO:0016887">
    <property type="term" value="F:ATP hydrolysis activity"/>
    <property type="evidence" value="ECO:0007669"/>
    <property type="project" value="InterPro"/>
</dbReference>
<feature type="compositionally biased region" description="Polar residues" evidence="1">
    <location>
        <begin position="387"/>
        <end position="408"/>
    </location>
</feature>
<sequence length="481" mass="51231">MTDSLGVSALDIDPLLDDEQTRIVVCCGSGGVGKTTTAAALGVRAAERGRKVVVLTIDPARRLAQSMGLSELDNTPRRVDGIGDEAGGELHAMMLDMKRTFDEIVLTHADRDRARMILENPFYQSLSAGFAGTQEYMAMEKLGQLRARGEWDLIVVDTPPSRSALDFLDAPQRMSSFLDGRFIKVLMAPAKVGGRGAMKFLNVGMSMMTGALNKVLGAHVLQDVQTFVAAMDTMFGGFRERADKTYRLLQAPGTAFLVVAAPEKDALREAAYFVERLADERMPLAGLVLNRVHGSGAPQLTAERALAAAEALEEAAGVAVDTSTIAPSRAVDPDPENQETGGIKDRPRGKAGGRAHGAARSASSPEASAPLTAPEISPESLRDEQSPESNSSPNGSQNTPHRNSSSAHNPGAHGPESPDLIAAGLLRLHAERMQVVARERRTRDRFFSVHPEVPVVEVAALPGDVHDLDGLRAIGEKLAAG</sequence>
<dbReference type="Pfam" id="PF02374">
    <property type="entry name" value="ArsA_ATPase"/>
    <property type="match status" value="1"/>
</dbReference>
<dbReference type="SUPFAM" id="SSF52540">
    <property type="entry name" value="P-loop containing nucleoside triphosphate hydrolases"/>
    <property type="match status" value="1"/>
</dbReference>
<feature type="region of interest" description="Disordered" evidence="1">
    <location>
        <begin position="317"/>
        <end position="419"/>
    </location>
</feature>
<dbReference type="Proteomes" id="UP000641932">
    <property type="component" value="Unassembled WGS sequence"/>
</dbReference>
<dbReference type="RefSeq" id="WP_189135795.1">
    <property type="nucleotide sequence ID" value="NZ_BMMS01000059.1"/>
</dbReference>
<dbReference type="InterPro" id="IPR025723">
    <property type="entry name" value="ArsA/GET3_ATPase-like"/>
</dbReference>